<sequence length="328" mass="35158">MENEFLTVAEAAARIAEGRIMVLAGDEALLSQLPKGRWIGGTTVYFITETGGEERRDKLFCTTFPMGTDARPRLVATKDLPQISEGYTTHGFSLILVPAFSTTHSEFALHGASFPGLFEQPLFGWVTGVGLDEIGKRKPKVFIGSDGSSHEDGAALLHVELPGELSADLDILNIFERGGEANPPILFETSGFTVTEALVAGQRVNLAEYVTRTGMDTKLPLVANYAGALINVSIQEVDLAKGQVTLYAPVLAGVEYRQAEALGNYAEAFSDKVGTSGAGQFSCNCILNYLYGDMTGKRTGAFTGPVTFGEIAYVLLNQTLVRMDIQAA</sequence>
<dbReference type="EMBL" id="JAABNR010000002">
    <property type="protein sequence ID" value="NBZ86333.1"/>
    <property type="molecule type" value="Genomic_DNA"/>
</dbReference>
<keyword evidence="2" id="KW-1185">Reference proteome</keyword>
<dbReference type="AlphaFoldDB" id="A0AAE4Y854"/>
<gene>
    <name evidence="1" type="ORF">GV832_01975</name>
</gene>
<protein>
    <submittedName>
        <fullName evidence="1">Uncharacterized protein</fullName>
    </submittedName>
</protein>
<dbReference type="InterPro" id="IPR054249">
    <property type="entry name" value="DUF6976"/>
</dbReference>
<evidence type="ECO:0000313" key="1">
    <source>
        <dbReference type="EMBL" id="NBZ86333.1"/>
    </source>
</evidence>
<organism evidence="1 2">
    <name type="scientific">Stagnihabitans tardus</name>
    <dbReference type="NCBI Taxonomy" id="2699202"/>
    <lineage>
        <taxon>Bacteria</taxon>
        <taxon>Pseudomonadati</taxon>
        <taxon>Pseudomonadota</taxon>
        <taxon>Alphaproteobacteria</taxon>
        <taxon>Rhodobacterales</taxon>
        <taxon>Paracoccaceae</taxon>
        <taxon>Stagnihabitans</taxon>
    </lineage>
</organism>
<dbReference type="Pfam" id="PF22396">
    <property type="entry name" value="DUF6976"/>
    <property type="match status" value="1"/>
</dbReference>
<dbReference type="Proteomes" id="UP001193501">
    <property type="component" value="Unassembled WGS sequence"/>
</dbReference>
<evidence type="ECO:0000313" key="2">
    <source>
        <dbReference type="Proteomes" id="UP001193501"/>
    </source>
</evidence>
<dbReference type="RefSeq" id="WP_168773150.1">
    <property type="nucleotide sequence ID" value="NZ_JAABNR010000002.1"/>
</dbReference>
<comment type="caution">
    <text evidence="1">The sequence shown here is derived from an EMBL/GenBank/DDBJ whole genome shotgun (WGS) entry which is preliminary data.</text>
</comment>
<proteinExistence type="predicted"/>
<reference evidence="1" key="1">
    <citation type="submission" date="2020-01" db="EMBL/GenBank/DDBJ databases">
        <authorList>
            <person name="Chen W.-M."/>
        </authorList>
    </citation>
    <scope>NUCLEOTIDE SEQUENCE</scope>
    <source>
        <strain evidence="1">CYK-10</strain>
    </source>
</reference>
<accession>A0AAE4Y854</accession>
<name>A0AAE4Y854_9RHOB</name>